<evidence type="ECO:0000256" key="1">
    <source>
        <dbReference type="ARBA" id="ARBA00001974"/>
    </source>
</evidence>
<evidence type="ECO:0000256" key="10">
    <source>
        <dbReference type="ARBA" id="ARBA00045387"/>
    </source>
</evidence>
<feature type="domain" description="Acyl-CoA oxidase/dehydrogenase middle" evidence="16">
    <location>
        <begin position="180"/>
        <end position="276"/>
    </location>
</feature>
<dbReference type="InterPro" id="IPR037069">
    <property type="entry name" value="AcylCoA_DH/ox_N_sf"/>
</dbReference>
<protein>
    <recommendedName>
        <fullName evidence="9">Short-chain specific acyl-CoA dehydrogenase, mitochondrial</fullName>
        <ecNumber evidence="4">1.3.8.1</ecNumber>
    </recommendedName>
    <alternativeName>
        <fullName evidence="8">Butyryl-CoA dehydrogenase</fullName>
    </alternativeName>
</protein>
<dbReference type="GO" id="GO:0046359">
    <property type="term" value="P:butyrate catabolic process"/>
    <property type="evidence" value="ECO:0007669"/>
    <property type="project" value="TreeGrafter"/>
</dbReference>
<dbReference type="InterPro" id="IPR009100">
    <property type="entry name" value="AcylCoA_DH/oxidase_NM_dom_sf"/>
</dbReference>
<dbReference type="Pfam" id="PF00441">
    <property type="entry name" value="Acyl-CoA_dh_1"/>
    <property type="match status" value="1"/>
</dbReference>
<comment type="cofactor">
    <cofactor evidence="1 14">
        <name>FAD</name>
        <dbReference type="ChEBI" id="CHEBI:57692"/>
    </cofactor>
</comment>
<dbReference type="PANTHER" id="PTHR43884:SF12">
    <property type="entry name" value="ISOVALERYL-COA DEHYDROGENASE, MITOCHONDRIAL-RELATED"/>
    <property type="match status" value="1"/>
</dbReference>
<dbReference type="EMBL" id="HBNS01026618">
    <property type="protein sequence ID" value="CAE4618729.1"/>
    <property type="molecule type" value="Transcribed_RNA"/>
</dbReference>
<reference evidence="18" key="1">
    <citation type="submission" date="2021-01" db="EMBL/GenBank/DDBJ databases">
        <authorList>
            <person name="Corre E."/>
            <person name="Pelletier E."/>
            <person name="Niang G."/>
            <person name="Scheremetjew M."/>
            <person name="Finn R."/>
            <person name="Kale V."/>
            <person name="Holt S."/>
            <person name="Cochrane G."/>
            <person name="Meng A."/>
            <person name="Brown T."/>
            <person name="Cohen L."/>
        </authorList>
    </citation>
    <scope>NUCLEOTIDE SEQUENCE</scope>
    <source>
        <strain evidence="18">GSO104</strain>
    </source>
</reference>
<gene>
    <name evidence="18" type="ORF">DBRI00130_LOCUS20949</name>
</gene>
<comment type="function">
    <text evidence="10">Short-chain specific acyl-CoA dehydrogenase is one of the acyl-CoA dehydrogenases that catalyze the first step of mitochondrial fatty acid beta-oxidation, an aerobic process breaking down fatty acids into acetyl-CoA and allowing the production of energy from fats. The first step of fatty acid beta-oxidation consists in the removal of one hydrogen from C-2 and C-3 of the straight-chain fatty acyl-CoA thioester, resulting in the formation of trans-2-enoyl-CoA. Among the different mitochondrial acyl-CoA dehydrogenases, short-chain specific acyl-CoA dehydrogenase acts specifically on acyl-CoAs with saturated 4 to 6 carbons long primary chains.</text>
</comment>
<evidence type="ECO:0000259" key="15">
    <source>
        <dbReference type="Pfam" id="PF00441"/>
    </source>
</evidence>
<dbReference type="PROSITE" id="PS00073">
    <property type="entry name" value="ACYL_COA_DH_2"/>
    <property type="match status" value="1"/>
</dbReference>
<dbReference type="Gene3D" id="1.10.540.10">
    <property type="entry name" value="Acyl-CoA dehydrogenase/oxidase, N-terminal domain"/>
    <property type="match status" value="1"/>
</dbReference>
<dbReference type="InterPro" id="IPR036250">
    <property type="entry name" value="AcylCo_DH-like_C"/>
</dbReference>
<comment type="catalytic activity">
    <reaction evidence="11">
        <text>pentanoyl-CoA + oxidized [electron-transfer flavoprotein] + H(+) = (2E)-pentenoyl-CoA + reduced [electron-transfer flavoprotein]</text>
        <dbReference type="Rhea" id="RHEA:43456"/>
        <dbReference type="Rhea" id="RHEA-COMP:10685"/>
        <dbReference type="Rhea" id="RHEA-COMP:10686"/>
        <dbReference type="ChEBI" id="CHEBI:15378"/>
        <dbReference type="ChEBI" id="CHEBI:57389"/>
        <dbReference type="ChEBI" id="CHEBI:57692"/>
        <dbReference type="ChEBI" id="CHEBI:58307"/>
        <dbReference type="ChEBI" id="CHEBI:86160"/>
    </reaction>
    <physiologicalReaction direction="left-to-right" evidence="11">
        <dbReference type="Rhea" id="RHEA:43457"/>
    </physiologicalReaction>
</comment>
<evidence type="ECO:0000256" key="14">
    <source>
        <dbReference type="RuleBase" id="RU362125"/>
    </source>
</evidence>
<evidence type="ECO:0000256" key="5">
    <source>
        <dbReference type="ARBA" id="ARBA00022630"/>
    </source>
</evidence>
<dbReference type="InterPro" id="IPR006089">
    <property type="entry name" value="Acyl-CoA_DH_CS"/>
</dbReference>
<dbReference type="PIRSF" id="PIRSF016578">
    <property type="entry name" value="HsaA"/>
    <property type="match status" value="1"/>
</dbReference>
<evidence type="ECO:0000256" key="7">
    <source>
        <dbReference type="ARBA" id="ARBA00023002"/>
    </source>
</evidence>
<feature type="domain" description="Acyl-CoA dehydrogenase/oxidase C-terminal" evidence="15">
    <location>
        <begin position="288"/>
        <end position="433"/>
    </location>
</feature>
<comment type="pathway">
    <text evidence="2">Lipid metabolism; mitochondrial fatty acid beta-oxidation.</text>
</comment>
<comment type="similarity">
    <text evidence="3 14">Belongs to the acyl-CoA dehydrogenase family.</text>
</comment>
<dbReference type="Pfam" id="PF02770">
    <property type="entry name" value="Acyl-CoA_dh_M"/>
    <property type="match status" value="1"/>
</dbReference>
<evidence type="ECO:0000256" key="9">
    <source>
        <dbReference type="ARBA" id="ARBA00044204"/>
    </source>
</evidence>
<dbReference type="Gene3D" id="2.40.110.10">
    <property type="entry name" value="Butyryl-CoA Dehydrogenase, subunit A, domain 2"/>
    <property type="match status" value="1"/>
</dbReference>
<comment type="catalytic activity">
    <reaction evidence="12">
        <text>hexanoyl-CoA + oxidized [electron-transfer flavoprotein] + H(+) = (2E)-hexenoyl-CoA + reduced [electron-transfer flavoprotein]</text>
        <dbReference type="Rhea" id="RHEA:43464"/>
        <dbReference type="Rhea" id="RHEA-COMP:10685"/>
        <dbReference type="Rhea" id="RHEA-COMP:10686"/>
        <dbReference type="ChEBI" id="CHEBI:15378"/>
        <dbReference type="ChEBI" id="CHEBI:57692"/>
        <dbReference type="ChEBI" id="CHEBI:58307"/>
        <dbReference type="ChEBI" id="CHEBI:62077"/>
        <dbReference type="ChEBI" id="CHEBI:62620"/>
    </reaction>
    <physiologicalReaction direction="left-to-right" evidence="12">
        <dbReference type="Rhea" id="RHEA:43465"/>
    </physiologicalReaction>
</comment>
<feature type="domain" description="Acyl-CoA dehydrogenase/oxidase N-terminal" evidence="17">
    <location>
        <begin position="57"/>
        <end position="165"/>
    </location>
</feature>
<evidence type="ECO:0000256" key="2">
    <source>
        <dbReference type="ARBA" id="ARBA00005198"/>
    </source>
</evidence>
<comment type="catalytic activity">
    <reaction evidence="13">
        <text>butanoyl-CoA + oxidized [electron-transfer flavoprotein] + H(+) = (2E)-butenoyl-CoA + reduced [electron-transfer flavoprotein]</text>
        <dbReference type="Rhea" id="RHEA:24004"/>
        <dbReference type="Rhea" id="RHEA-COMP:10685"/>
        <dbReference type="Rhea" id="RHEA-COMP:10686"/>
        <dbReference type="ChEBI" id="CHEBI:15378"/>
        <dbReference type="ChEBI" id="CHEBI:57332"/>
        <dbReference type="ChEBI" id="CHEBI:57371"/>
        <dbReference type="ChEBI" id="CHEBI:57692"/>
        <dbReference type="ChEBI" id="CHEBI:58307"/>
        <dbReference type="EC" id="1.3.8.1"/>
    </reaction>
    <physiologicalReaction direction="left-to-right" evidence="13">
        <dbReference type="Rhea" id="RHEA:24005"/>
    </physiologicalReaction>
</comment>
<dbReference type="SUPFAM" id="SSF47203">
    <property type="entry name" value="Acyl-CoA dehydrogenase C-terminal domain-like"/>
    <property type="match status" value="1"/>
</dbReference>
<dbReference type="InterPro" id="IPR046373">
    <property type="entry name" value="Acyl-CoA_Oxase/DH_mid-dom_sf"/>
</dbReference>
<name>A0A7S4W2I3_9STRA</name>
<dbReference type="Pfam" id="PF02771">
    <property type="entry name" value="Acyl-CoA_dh_N"/>
    <property type="match status" value="1"/>
</dbReference>
<dbReference type="InterPro" id="IPR009075">
    <property type="entry name" value="AcylCo_DH/oxidase_C"/>
</dbReference>
<evidence type="ECO:0000256" key="12">
    <source>
        <dbReference type="ARBA" id="ARBA00049192"/>
    </source>
</evidence>
<evidence type="ECO:0000256" key="6">
    <source>
        <dbReference type="ARBA" id="ARBA00022827"/>
    </source>
</evidence>
<evidence type="ECO:0000256" key="11">
    <source>
        <dbReference type="ARBA" id="ARBA00048499"/>
    </source>
</evidence>
<dbReference type="SUPFAM" id="SSF56645">
    <property type="entry name" value="Acyl-CoA dehydrogenase NM domain-like"/>
    <property type="match status" value="1"/>
</dbReference>
<evidence type="ECO:0000259" key="17">
    <source>
        <dbReference type="Pfam" id="PF02771"/>
    </source>
</evidence>
<dbReference type="InterPro" id="IPR013786">
    <property type="entry name" value="AcylCoA_DH/ox_N"/>
</dbReference>
<dbReference type="PROSITE" id="PS00072">
    <property type="entry name" value="ACYL_COA_DH_1"/>
    <property type="match status" value="1"/>
</dbReference>
<dbReference type="GO" id="GO:0033539">
    <property type="term" value="P:fatty acid beta-oxidation using acyl-CoA dehydrogenase"/>
    <property type="evidence" value="ECO:0007669"/>
    <property type="project" value="TreeGrafter"/>
</dbReference>
<evidence type="ECO:0000313" key="18">
    <source>
        <dbReference type="EMBL" id="CAE4618729.1"/>
    </source>
</evidence>
<organism evidence="18">
    <name type="scientific">Ditylum brightwellii</name>
    <dbReference type="NCBI Taxonomy" id="49249"/>
    <lineage>
        <taxon>Eukaryota</taxon>
        <taxon>Sar</taxon>
        <taxon>Stramenopiles</taxon>
        <taxon>Ochrophyta</taxon>
        <taxon>Bacillariophyta</taxon>
        <taxon>Mediophyceae</taxon>
        <taxon>Lithodesmiophycidae</taxon>
        <taxon>Lithodesmiales</taxon>
        <taxon>Lithodesmiaceae</taxon>
        <taxon>Ditylum</taxon>
    </lineage>
</organism>
<dbReference type="Gene3D" id="1.20.140.10">
    <property type="entry name" value="Butyryl-CoA Dehydrogenase, subunit A, domain 3"/>
    <property type="match status" value="1"/>
</dbReference>
<dbReference type="FunFam" id="2.40.110.10:FF:000001">
    <property type="entry name" value="Acyl-CoA dehydrogenase, mitochondrial"/>
    <property type="match status" value="1"/>
</dbReference>
<dbReference type="InterPro" id="IPR006091">
    <property type="entry name" value="Acyl-CoA_Oxase/DH_mid-dom"/>
</dbReference>
<dbReference type="FunFam" id="1.20.140.10:FF:000004">
    <property type="entry name" value="Acyl-CoA dehydrogenase FadE25"/>
    <property type="match status" value="1"/>
</dbReference>
<evidence type="ECO:0000256" key="4">
    <source>
        <dbReference type="ARBA" id="ARBA00012046"/>
    </source>
</evidence>
<dbReference type="EC" id="1.3.8.1" evidence="4"/>
<evidence type="ECO:0000256" key="8">
    <source>
        <dbReference type="ARBA" id="ARBA00031895"/>
    </source>
</evidence>
<evidence type="ECO:0000259" key="16">
    <source>
        <dbReference type="Pfam" id="PF02770"/>
    </source>
</evidence>
<dbReference type="FunFam" id="1.10.540.10:FF:000002">
    <property type="entry name" value="Acyl-CoA dehydrogenase FadE19"/>
    <property type="match status" value="1"/>
</dbReference>
<keyword evidence="5 14" id="KW-0285">Flavoprotein</keyword>
<sequence>MLLQYVSRRFTSSSLPPLQRSLQTLTASNKTRLSAAVAASSSPVSSRRYTTHKQLPEEHQMIYEMCRKFADEELAPNAGEWDKQHAFPTEAITQLSELGLMGINSSPDNNGSGLDALAYAIAMEEISRGCASVGVIMSAHNSLYLSPIDNFGTDAQKERYITPYAMPLTDDDGSQMNIGCFGLSEPGNGSDAGAASTTATLDGSEWVINGTKAWITNAHEATAAIVFATTDKSLKHKGISAFIVPMIDVEGFSLGAKEDKLGIRASSTANLIMDNVRIPKDNLLGQPGEGFKIAMKTLDGGRIGVAGQALGIASAAIDCAVNYALERTSFGAPISKLQSIQMKISKMTTARDAARLLTWRAAMMKDAGEKYTREAAMAKLMASEAATMCAHQSIQVLGGMGYVSDMPAERHYRDARITEIYEGTSEIQHLVIAGDVIKEYQG</sequence>
<proteinExistence type="inferred from homology"/>
<keyword evidence="6 14" id="KW-0274">FAD</keyword>
<keyword evidence="7 14" id="KW-0560">Oxidoreductase</keyword>
<dbReference type="GO" id="GO:0016937">
    <property type="term" value="F:short-chain fatty acyl-CoA dehydrogenase activity"/>
    <property type="evidence" value="ECO:0007669"/>
    <property type="project" value="UniProtKB-EC"/>
</dbReference>
<evidence type="ECO:0000256" key="13">
    <source>
        <dbReference type="ARBA" id="ARBA00050758"/>
    </source>
</evidence>
<evidence type="ECO:0000256" key="3">
    <source>
        <dbReference type="ARBA" id="ARBA00009347"/>
    </source>
</evidence>
<dbReference type="CDD" id="cd01158">
    <property type="entry name" value="SCAD_SBCAD"/>
    <property type="match status" value="1"/>
</dbReference>
<accession>A0A7S4W2I3</accession>
<dbReference type="GO" id="GO:0050660">
    <property type="term" value="F:flavin adenine dinucleotide binding"/>
    <property type="evidence" value="ECO:0007669"/>
    <property type="project" value="InterPro"/>
</dbReference>
<dbReference type="PANTHER" id="PTHR43884">
    <property type="entry name" value="ACYL-COA DEHYDROGENASE"/>
    <property type="match status" value="1"/>
</dbReference>
<dbReference type="AlphaFoldDB" id="A0A7S4W2I3"/>